<dbReference type="SMART" id="SM01002">
    <property type="entry name" value="AlaDh_PNT_C"/>
    <property type="match status" value="1"/>
</dbReference>
<evidence type="ECO:0000259" key="10">
    <source>
        <dbReference type="SMART" id="SM01003"/>
    </source>
</evidence>
<dbReference type="GO" id="GO:0005886">
    <property type="term" value="C:plasma membrane"/>
    <property type="evidence" value="ECO:0007669"/>
    <property type="project" value="TreeGrafter"/>
</dbReference>
<name>A0A431V137_9GAMM</name>
<organism evidence="11 12">
    <name type="scientific">Halomonas nitroreducens</name>
    <dbReference type="NCBI Taxonomy" id="447425"/>
    <lineage>
        <taxon>Bacteria</taxon>
        <taxon>Pseudomonadati</taxon>
        <taxon>Pseudomonadota</taxon>
        <taxon>Gammaproteobacteria</taxon>
        <taxon>Oceanospirillales</taxon>
        <taxon>Halomonadaceae</taxon>
        <taxon>Halomonas</taxon>
    </lineage>
</organism>
<dbReference type="Proteomes" id="UP000267400">
    <property type="component" value="Unassembled WGS sequence"/>
</dbReference>
<dbReference type="PANTHER" id="PTHR10160:SF19">
    <property type="entry name" value="PROTON-TRANSLOCATING NAD(P)(+) TRANSHYDROGENASE"/>
    <property type="match status" value="1"/>
</dbReference>
<keyword evidence="12" id="KW-1185">Reference proteome</keyword>
<dbReference type="CDD" id="cd05304">
    <property type="entry name" value="Rubrum_tdh"/>
    <property type="match status" value="1"/>
</dbReference>
<dbReference type="GO" id="GO:0006740">
    <property type="term" value="P:NADPH regeneration"/>
    <property type="evidence" value="ECO:0007669"/>
    <property type="project" value="TreeGrafter"/>
</dbReference>
<evidence type="ECO:0000256" key="4">
    <source>
        <dbReference type="ARBA" id="ARBA00022741"/>
    </source>
</evidence>
<dbReference type="GO" id="GO:0050661">
    <property type="term" value="F:NADP binding"/>
    <property type="evidence" value="ECO:0007669"/>
    <property type="project" value="TreeGrafter"/>
</dbReference>
<comment type="function">
    <text evidence="1">The transhydrogenation between NADH and NADP is coupled to respiration and ATP hydrolysis and functions as a proton pump across the membrane.</text>
</comment>
<dbReference type="PANTHER" id="PTHR10160">
    <property type="entry name" value="NAD(P) TRANSHYDROGENASE"/>
    <property type="match status" value="1"/>
</dbReference>
<dbReference type="EC" id="7.1.1.1" evidence="3"/>
<comment type="similarity">
    <text evidence="2">Belongs to the AlaDH/PNT family.</text>
</comment>
<protein>
    <recommendedName>
        <fullName evidence="3">proton-translocating NAD(P)(+) transhydrogenase</fullName>
        <ecNumber evidence="3">7.1.1.1</ecNumber>
    </recommendedName>
</protein>
<dbReference type="Pfam" id="PF01262">
    <property type="entry name" value="AlaDh_PNT_C"/>
    <property type="match status" value="1"/>
</dbReference>
<sequence>MRLSVMRERHPGEARVAVTPTNVSALTGRGCQVFVETGAGDAAGFPNASYREAGAEILETRAQLLDKGEIILCVDASHEEGLADLREGHVCIGLMDPLSHSDRFSDLARRGITTLALELVPRISRAQSMDALSSIATLAGYKAVLLAAAQAPRIFPMMMTAAGTLNPSRVFIMGAGVAGLQAAATAKRLGAVVEAYDVRPAAREQILSVGAKPVELDLDTSAAEGQGGYASEQDDAFLDRQRAQMGAVLAQQDVVITTAAIPGAEAPVLITEEMVKGMKAGAVIVDLAAERGGNCALTQPGEVISVYGVTIIGPRNLVATLPHHASQMYGRNLENLLRHLLDDQGGLHLDFEDEILDETVVTHAGQVRATRIRKRLSFPVKASEEVA</sequence>
<reference evidence="11 12" key="1">
    <citation type="submission" date="2018-12" db="EMBL/GenBank/DDBJ databases">
        <authorList>
            <person name="Yu L."/>
        </authorList>
    </citation>
    <scope>NUCLEOTIDE SEQUENCE [LARGE SCALE GENOMIC DNA]</scope>
    <source>
        <strain evidence="11 12">11S</strain>
    </source>
</reference>
<dbReference type="PROSITE" id="PS00837">
    <property type="entry name" value="ALADH_PNT_2"/>
    <property type="match status" value="1"/>
</dbReference>
<evidence type="ECO:0000259" key="9">
    <source>
        <dbReference type="SMART" id="SM01002"/>
    </source>
</evidence>
<dbReference type="RefSeq" id="WP_126485150.1">
    <property type="nucleotide sequence ID" value="NZ_RXNS01000013.1"/>
</dbReference>
<keyword evidence="4" id="KW-0547">Nucleotide-binding</keyword>
<dbReference type="EMBL" id="RXNS01000013">
    <property type="protein sequence ID" value="RTR01499.1"/>
    <property type="molecule type" value="Genomic_DNA"/>
</dbReference>
<proteinExistence type="inferred from homology"/>
<dbReference type="Pfam" id="PF05222">
    <property type="entry name" value="AlaDh_PNT_N"/>
    <property type="match status" value="1"/>
</dbReference>
<feature type="domain" description="Alanine dehydrogenase/pyridine nucleotide transhydrogenase NAD(H)-binding" evidence="9">
    <location>
        <begin position="148"/>
        <end position="313"/>
    </location>
</feature>
<evidence type="ECO:0000313" key="12">
    <source>
        <dbReference type="Proteomes" id="UP000267400"/>
    </source>
</evidence>
<evidence type="ECO:0000256" key="6">
    <source>
        <dbReference type="ARBA" id="ARBA00022967"/>
    </source>
</evidence>
<evidence type="ECO:0000256" key="8">
    <source>
        <dbReference type="ARBA" id="ARBA00048202"/>
    </source>
</evidence>
<dbReference type="SUPFAM" id="SSF52283">
    <property type="entry name" value="Formate/glycerate dehydrogenase catalytic domain-like"/>
    <property type="match status" value="1"/>
</dbReference>
<dbReference type="Gene3D" id="3.40.50.720">
    <property type="entry name" value="NAD(P)-binding Rossmann-like Domain"/>
    <property type="match status" value="2"/>
</dbReference>
<evidence type="ECO:0000256" key="5">
    <source>
        <dbReference type="ARBA" id="ARBA00022857"/>
    </source>
</evidence>
<evidence type="ECO:0000313" key="11">
    <source>
        <dbReference type="EMBL" id="RTR01499.1"/>
    </source>
</evidence>
<keyword evidence="7" id="KW-0520">NAD</keyword>
<dbReference type="GO" id="GO:0016491">
    <property type="term" value="F:oxidoreductase activity"/>
    <property type="evidence" value="ECO:0007669"/>
    <property type="project" value="UniProtKB-KW"/>
</dbReference>
<dbReference type="NCBIfam" id="NF006942">
    <property type="entry name" value="PRK09424.1"/>
    <property type="match status" value="1"/>
</dbReference>
<dbReference type="InterPro" id="IPR036291">
    <property type="entry name" value="NAD(P)-bd_dom_sf"/>
</dbReference>
<dbReference type="SUPFAM" id="SSF51735">
    <property type="entry name" value="NAD(P)-binding Rossmann-fold domains"/>
    <property type="match status" value="1"/>
</dbReference>
<comment type="caution">
    <text evidence="11">The sequence shown here is derived from an EMBL/GenBank/DDBJ whole genome shotgun (WGS) entry which is preliminary data.</text>
</comment>
<dbReference type="InterPro" id="IPR008143">
    <property type="entry name" value="Ala_DH/PNT_CS2"/>
</dbReference>
<dbReference type="SMART" id="SM01003">
    <property type="entry name" value="AlaDh_PNT_N"/>
    <property type="match status" value="1"/>
</dbReference>
<keyword evidence="11" id="KW-0560">Oxidoreductase</keyword>
<dbReference type="GO" id="GO:0008750">
    <property type="term" value="F:proton-translocating NAD(P)+ transhydrogenase activity"/>
    <property type="evidence" value="ECO:0007669"/>
    <property type="project" value="UniProtKB-EC"/>
</dbReference>
<comment type="catalytic activity">
    <reaction evidence="8">
        <text>NAD(+) + NADPH + H(+)(in) = NADH + NADP(+) + H(+)(out)</text>
        <dbReference type="Rhea" id="RHEA:47992"/>
        <dbReference type="ChEBI" id="CHEBI:15378"/>
        <dbReference type="ChEBI" id="CHEBI:57540"/>
        <dbReference type="ChEBI" id="CHEBI:57783"/>
        <dbReference type="ChEBI" id="CHEBI:57945"/>
        <dbReference type="ChEBI" id="CHEBI:58349"/>
        <dbReference type="EC" id="7.1.1.1"/>
    </reaction>
</comment>
<evidence type="ECO:0000256" key="7">
    <source>
        <dbReference type="ARBA" id="ARBA00023027"/>
    </source>
</evidence>
<keyword evidence="6" id="KW-1278">Translocase</keyword>
<accession>A0A431V137</accession>
<evidence type="ECO:0000256" key="3">
    <source>
        <dbReference type="ARBA" id="ARBA00012943"/>
    </source>
</evidence>
<gene>
    <name evidence="11" type="ORF">EKG36_14005</name>
</gene>
<evidence type="ECO:0000256" key="2">
    <source>
        <dbReference type="ARBA" id="ARBA00005689"/>
    </source>
</evidence>
<dbReference type="OrthoDB" id="9804592at2"/>
<dbReference type="InterPro" id="IPR007886">
    <property type="entry name" value="AlaDH/PNT_N"/>
</dbReference>
<dbReference type="AlphaFoldDB" id="A0A431V137"/>
<keyword evidence="5" id="KW-0521">NADP</keyword>
<dbReference type="InterPro" id="IPR007698">
    <property type="entry name" value="AlaDH/PNT_NAD(H)-bd"/>
</dbReference>
<feature type="domain" description="Alanine dehydrogenase/pyridine nucleotide transhydrogenase N-terminal" evidence="10">
    <location>
        <begin position="4"/>
        <end position="139"/>
    </location>
</feature>
<evidence type="ECO:0000256" key="1">
    <source>
        <dbReference type="ARBA" id="ARBA00003943"/>
    </source>
</evidence>